<accession>A0A437A984</accession>
<evidence type="ECO:0000256" key="1">
    <source>
        <dbReference type="SAM" id="MobiDB-lite"/>
    </source>
</evidence>
<protein>
    <recommendedName>
        <fullName evidence="2">DUF7918 domain-containing protein</fullName>
    </recommendedName>
</protein>
<dbReference type="InterPro" id="IPR057678">
    <property type="entry name" value="DUF7918"/>
</dbReference>
<dbReference type="AlphaFoldDB" id="A0A437A984"/>
<dbReference type="VEuPathDB" id="FungiDB:DFL_001879"/>
<feature type="compositionally biased region" description="Basic and acidic residues" evidence="1">
    <location>
        <begin position="219"/>
        <end position="228"/>
    </location>
</feature>
<dbReference type="Pfam" id="PF25534">
    <property type="entry name" value="DUF7918"/>
    <property type="match status" value="1"/>
</dbReference>
<proteinExistence type="predicted"/>
<dbReference type="OrthoDB" id="3364132at2759"/>
<organism evidence="3 4">
    <name type="scientific">Arthrobotrys flagrans</name>
    <name type="common">Nematode-trapping fungus</name>
    <name type="synonym">Trichothecium flagrans</name>
    <dbReference type="NCBI Taxonomy" id="97331"/>
    <lineage>
        <taxon>Eukaryota</taxon>
        <taxon>Fungi</taxon>
        <taxon>Dikarya</taxon>
        <taxon>Ascomycota</taxon>
        <taxon>Pezizomycotina</taxon>
        <taxon>Orbiliomycetes</taxon>
        <taxon>Orbiliales</taxon>
        <taxon>Orbiliaceae</taxon>
        <taxon>Arthrobotrys</taxon>
    </lineage>
</organism>
<feature type="compositionally biased region" description="Basic and acidic residues" evidence="1">
    <location>
        <begin position="235"/>
        <end position="260"/>
    </location>
</feature>
<dbReference type="RefSeq" id="XP_067493205.1">
    <property type="nucleotide sequence ID" value="XM_067630573.1"/>
</dbReference>
<evidence type="ECO:0000313" key="4">
    <source>
        <dbReference type="Proteomes" id="UP000283090"/>
    </source>
</evidence>
<dbReference type="STRING" id="97331.A0A437A984"/>
<comment type="caution">
    <text evidence="3">The sequence shown here is derived from an EMBL/GenBank/DDBJ whole genome shotgun (WGS) entry which is preliminary data.</text>
</comment>
<dbReference type="EMBL" id="SAEB01000003">
    <property type="protein sequence ID" value="RVD87661.1"/>
    <property type="molecule type" value="Genomic_DNA"/>
</dbReference>
<sequence length="300" mass="34396">MPSHKGITCTISVDGVPAEELGTEIEGSTITCSIISHDDKPFIFNLDFTNSTALRHDYHIYADGMMIANFTTTRKTEIVTRSSRAVNGLMERRKMRFSKFETVDQKSDEMETRAKILQNIGTFKVLIFRAEEQARQSNDARRCEILEDIKEVHEKSLKGRAVSHKTLFGTAEYEWAAFMHTRKLDPHDRPYVTFIFRYASKAYLQSEGLIPRSPSPEPSIRDDEKQSVEEMSPETLRRELLRYKARDKDGRKPTKREREPSLVTWNSAAGNDSDGEVVFQSARSVKKHKITEVIDLLSDD</sequence>
<feature type="region of interest" description="Disordered" evidence="1">
    <location>
        <begin position="208"/>
        <end position="274"/>
    </location>
</feature>
<dbReference type="GeneID" id="93584190"/>
<feature type="domain" description="DUF7918" evidence="2">
    <location>
        <begin position="6"/>
        <end position="213"/>
    </location>
</feature>
<dbReference type="Proteomes" id="UP000283090">
    <property type="component" value="Unassembled WGS sequence"/>
</dbReference>
<evidence type="ECO:0000259" key="2">
    <source>
        <dbReference type="Pfam" id="PF25534"/>
    </source>
</evidence>
<name>A0A437A984_ARTFL</name>
<dbReference type="PANTHER" id="PTHR36223:SF1">
    <property type="entry name" value="TRANSCRIPTION ELONGATION FACTOR EAF N-TERMINAL DOMAIN-CONTAINING PROTEIN"/>
    <property type="match status" value="1"/>
</dbReference>
<evidence type="ECO:0000313" key="3">
    <source>
        <dbReference type="EMBL" id="RVD87661.1"/>
    </source>
</evidence>
<gene>
    <name evidence="3" type="ORF">DFL_001879</name>
</gene>
<keyword evidence="4" id="KW-1185">Reference proteome</keyword>
<reference evidence="3 4" key="1">
    <citation type="submission" date="2019-01" db="EMBL/GenBank/DDBJ databases">
        <title>Intercellular communication is required for trap formation in the nematode-trapping fungus Duddingtonia flagrans.</title>
        <authorList>
            <person name="Youssar L."/>
            <person name="Wernet V."/>
            <person name="Hensel N."/>
            <person name="Hildebrandt H.-G."/>
            <person name="Fischer R."/>
        </authorList>
    </citation>
    <scope>NUCLEOTIDE SEQUENCE [LARGE SCALE GENOMIC DNA]</scope>
    <source>
        <strain evidence="3 4">CBS H-5679</strain>
    </source>
</reference>
<dbReference type="PANTHER" id="PTHR36223">
    <property type="entry name" value="BETA-LACTAMASE-TYPE TRANSPEPTIDASE FOLD DOMAIN CONTAINING PROTEIN"/>
    <property type="match status" value="1"/>
</dbReference>